<organism evidence="3 4">
    <name type="scientific">Macrophomina phaseolina</name>
    <dbReference type="NCBI Taxonomy" id="35725"/>
    <lineage>
        <taxon>Eukaryota</taxon>
        <taxon>Fungi</taxon>
        <taxon>Dikarya</taxon>
        <taxon>Ascomycota</taxon>
        <taxon>Pezizomycotina</taxon>
        <taxon>Dothideomycetes</taxon>
        <taxon>Dothideomycetes incertae sedis</taxon>
        <taxon>Botryosphaeriales</taxon>
        <taxon>Botryosphaeriaceae</taxon>
        <taxon>Macrophomina</taxon>
    </lineage>
</organism>
<sequence length="348" mass="38753">MPDEKPSSQGGEAGRKTMNNIPPQQLLANLRSRVSEYNIDSADPALNRRKEFELKVRLLEMLTSGTKLVARGNQVLAEMKKTQDQMNNMGELRRRLSRLEARLVFGAMRMSMGAARNRCFSGWIGDYQVEGRRLAEESDRLFAEGQIPVLGRSFIQHPCSIVHAHKRALLAAAHSSASTDNATIAPLSVPSPMVDDCWLQSHPKSAGEVKTMAGNVIPAEQPHEEAQIRLTVHLNEVLARRNQVLQQRATSVAMLSSLSREHVNMMQARRFVINLLACLTNGGMGMSMVEAVEFCGLEYLRALDDEEQELATRVEERNAEQNALRVELLELEERVSGLIKELGQASSN</sequence>
<evidence type="ECO:0000313" key="4">
    <source>
        <dbReference type="Proteomes" id="UP000774617"/>
    </source>
</evidence>
<reference evidence="3 4" key="1">
    <citation type="journal article" date="2021" name="Nat. Commun.">
        <title>Genetic determinants of endophytism in the Arabidopsis root mycobiome.</title>
        <authorList>
            <person name="Mesny F."/>
            <person name="Miyauchi S."/>
            <person name="Thiergart T."/>
            <person name="Pickel B."/>
            <person name="Atanasova L."/>
            <person name="Karlsson M."/>
            <person name="Huettel B."/>
            <person name="Barry K.W."/>
            <person name="Haridas S."/>
            <person name="Chen C."/>
            <person name="Bauer D."/>
            <person name="Andreopoulos W."/>
            <person name="Pangilinan J."/>
            <person name="LaButti K."/>
            <person name="Riley R."/>
            <person name="Lipzen A."/>
            <person name="Clum A."/>
            <person name="Drula E."/>
            <person name="Henrissat B."/>
            <person name="Kohler A."/>
            <person name="Grigoriev I.V."/>
            <person name="Martin F.M."/>
            <person name="Hacquard S."/>
        </authorList>
    </citation>
    <scope>NUCLEOTIDE SEQUENCE [LARGE SCALE GENOMIC DNA]</scope>
    <source>
        <strain evidence="3 4">MPI-SDFR-AT-0080</strain>
    </source>
</reference>
<evidence type="ECO:0000313" key="3">
    <source>
        <dbReference type="EMBL" id="KAH7053399.1"/>
    </source>
</evidence>
<feature type="region of interest" description="Disordered" evidence="2">
    <location>
        <begin position="1"/>
        <end position="22"/>
    </location>
</feature>
<keyword evidence="1" id="KW-0175">Coiled coil</keyword>
<gene>
    <name evidence="3" type="ORF">B0J12DRAFT_698584</name>
</gene>
<accession>A0ABQ8GHJ4</accession>
<evidence type="ECO:0000256" key="1">
    <source>
        <dbReference type="SAM" id="Coils"/>
    </source>
</evidence>
<feature type="coiled-coil region" evidence="1">
    <location>
        <begin position="300"/>
        <end position="348"/>
    </location>
</feature>
<dbReference type="EMBL" id="JAGTJR010000010">
    <property type="protein sequence ID" value="KAH7053399.1"/>
    <property type="molecule type" value="Genomic_DNA"/>
</dbReference>
<name>A0ABQ8GHJ4_9PEZI</name>
<evidence type="ECO:0000256" key="2">
    <source>
        <dbReference type="SAM" id="MobiDB-lite"/>
    </source>
</evidence>
<comment type="caution">
    <text evidence="3">The sequence shown here is derived from an EMBL/GenBank/DDBJ whole genome shotgun (WGS) entry which is preliminary data.</text>
</comment>
<keyword evidence="4" id="KW-1185">Reference proteome</keyword>
<proteinExistence type="predicted"/>
<dbReference type="Proteomes" id="UP000774617">
    <property type="component" value="Unassembled WGS sequence"/>
</dbReference>
<protein>
    <submittedName>
        <fullName evidence="3">Uncharacterized protein</fullName>
    </submittedName>
</protein>